<dbReference type="RefSeq" id="XP_018014870.1">
    <property type="nucleotide sequence ID" value="XM_018159381.2"/>
</dbReference>
<keyword evidence="4" id="KW-0812">Transmembrane</keyword>
<dbReference type="GO" id="GO:0007160">
    <property type="term" value="P:cell-matrix adhesion"/>
    <property type="evidence" value="ECO:0007669"/>
    <property type="project" value="TreeGrafter"/>
</dbReference>
<dbReference type="PANTHER" id="PTHR10082:SF60">
    <property type="entry name" value="INTEGRIN BETA-PS"/>
    <property type="match status" value="1"/>
</dbReference>
<dbReference type="InterPro" id="IPR057243">
    <property type="entry name" value="Integrin_I-EGF_CS"/>
</dbReference>
<dbReference type="GeneID" id="108671798"/>
<evidence type="ECO:0000256" key="1">
    <source>
        <dbReference type="ARBA" id="ARBA00004479"/>
    </source>
</evidence>
<keyword evidence="6" id="KW-0677">Repeat</keyword>
<keyword evidence="11" id="KW-0325">Glycoprotein</keyword>
<dbReference type="GO" id="GO:0005178">
    <property type="term" value="F:integrin binding"/>
    <property type="evidence" value="ECO:0007669"/>
    <property type="project" value="TreeGrafter"/>
</dbReference>
<feature type="compositionally biased region" description="Basic residues" evidence="12">
    <location>
        <begin position="82"/>
        <end position="95"/>
    </location>
</feature>
<dbReference type="InterPro" id="IPR015812">
    <property type="entry name" value="Integrin_bsu"/>
</dbReference>
<dbReference type="OrthoDB" id="410592at2759"/>
<dbReference type="PANTHER" id="PTHR10082">
    <property type="entry name" value="INTEGRIN BETA SUBUNIT"/>
    <property type="match status" value="1"/>
</dbReference>
<dbReference type="InterPro" id="IPR012896">
    <property type="entry name" value="Integrin_bsu_tail"/>
</dbReference>
<evidence type="ECO:0000313" key="15">
    <source>
        <dbReference type="RefSeq" id="XP_018014870.1"/>
    </source>
</evidence>
<protein>
    <submittedName>
        <fullName evidence="15">Teneurin-a-like</fullName>
    </submittedName>
</protein>
<keyword evidence="7" id="KW-1133">Transmembrane helix</keyword>
<evidence type="ECO:0000256" key="11">
    <source>
        <dbReference type="ARBA" id="ARBA00023180"/>
    </source>
</evidence>
<feature type="region of interest" description="Disordered" evidence="12">
    <location>
        <begin position="51"/>
        <end position="110"/>
    </location>
</feature>
<dbReference type="SUPFAM" id="SSF57196">
    <property type="entry name" value="EGF/Laminin"/>
    <property type="match status" value="2"/>
</dbReference>
<keyword evidence="10" id="KW-1015">Disulfide bond</keyword>
<keyword evidence="8" id="KW-0401">Integrin</keyword>
<dbReference type="GO" id="GO:0009986">
    <property type="term" value="C:cell surface"/>
    <property type="evidence" value="ECO:0007669"/>
    <property type="project" value="TreeGrafter"/>
</dbReference>
<dbReference type="PROSITE" id="PS52047">
    <property type="entry name" value="I_EGF_2"/>
    <property type="match status" value="1"/>
</dbReference>
<evidence type="ECO:0000256" key="2">
    <source>
        <dbReference type="ARBA" id="ARBA00007449"/>
    </source>
</evidence>
<keyword evidence="3" id="KW-0245">EGF-like domain</keyword>
<proteinExistence type="inferred from homology"/>
<dbReference type="KEGG" id="hazt:108671798"/>
<feature type="domain" description="Integrin beta subunit tail" evidence="13">
    <location>
        <begin position="300"/>
        <end position="381"/>
    </location>
</feature>
<evidence type="ECO:0000256" key="9">
    <source>
        <dbReference type="ARBA" id="ARBA00023136"/>
    </source>
</evidence>
<reference evidence="15" key="1">
    <citation type="submission" date="2025-08" db="UniProtKB">
        <authorList>
            <consortium name="RefSeq"/>
        </authorList>
    </citation>
    <scope>IDENTIFICATION</scope>
    <source>
        <tissue evidence="15">Whole organism</tissue>
    </source>
</reference>
<gene>
    <name evidence="15" type="primary">LOC108671798</name>
</gene>
<evidence type="ECO:0000256" key="12">
    <source>
        <dbReference type="SAM" id="MobiDB-lite"/>
    </source>
</evidence>
<dbReference type="PROSITE" id="PS00243">
    <property type="entry name" value="I_EGF_1"/>
    <property type="match status" value="2"/>
</dbReference>
<evidence type="ECO:0000256" key="7">
    <source>
        <dbReference type="ARBA" id="ARBA00022989"/>
    </source>
</evidence>
<dbReference type="Proteomes" id="UP000694843">
    <property type="component" value="Unplaced"/>
</dbReference>
<evidence type="ECO:0000313" key="14">
    <source>
        <dbReference type="Proteomes" id="UP000694843"/>
    </source>
</evidence>
<comment type="subcellular location">
    <subcellularLocation>
        <location evidence="1">Membrane</location>
        <topology evidence="1">Single-pass type I membrane protein</topology>
    </subcellularLocation>
</comment>
<dbReference type="Pfam" id="PF07974">
    <property type="entry name" value="EGF_2"/>
    <property type="match status" value="1"/>
</dbReference>
<dbReference type="GO" id="GO:0008305">
    <property type="term" value="C:integrin complex"/>
    <property type="evidence" value="ECO:0007669"/>
    <property type="project" value="TreeGrafter"/>
</dbReference>
<dbReference type="GO" id="GO:0098609">
    <property type="term" value="P:cell-cell adhesion"/>
    <property type="evidence" value="ECO:0007669"/>
    <property type="project" value="TreeGrafter"/>
</dbReference>
<dbReference type="InterPro" id="IPR036349">
    <property type="entry name" value="Integrin_bsu_tail_dom_sf"/>
</dbReference>
<name>A0A8B7NMG9_HYAAZ</name>
<evidence type="ECO:0000256" key="3">
    <source>
        <dbReference type="ARBA" id="ARBA00022536"/>
    </source>
</evidence>
<dbReference type="GO" id="GO:0016477">
    <property type="term" value="P:cell migration"/>
    <property type="evidence" value="ECO:0007669"/>
    <property type="project" value="TreeGrafter"/>
</dbReference>
<keyword evidence="9" id="KW-0472">Membrane</keyword>
<dbReference type="InterPro" id="IPR013111">
    <property type="entry name" value="EGF_extracell"/>
</dbReference>
<dbReference type="GO" id="GO:0033627">
    <property type="term" value="P:cell adhesion mediated by integrin"/>
    <property type="evidence" value="ECO:0007669"/>
    <property type="project" value="TreeGrafter"/>
</dbReference>
<evidence type="ECO:0000256" key="6">
    <source>
        <dbReference type="ARBA" id="ARBA00022737"/>
    </source>
</evidence>
<evidence type="ECO:0000256" key="4">
    <source>
        <dbReference type="ARBA" id="ARBA00022692"/>
    </source>
</evidence>
<dbReference type="SMART" id="SM01242">
    <property type="entry name" value="Integrin_B_tail"/>
    <property type="match status" value="1"/>
</dbReference>
<dbReference type="GO" id="GO:0005925">
    <property type="term" value="C:focal adhesion"/>
    <property type="evidence" value="ECO:0007669"/>
    <property type="project" value="TreeGrafter"/>
</dbReference>
<accession>A0A8B7NMG9</accession>
<evidence type="ECO:0000259" key="13">
    <source>
        <dbReference type="SMART" id="SM01242"/>
    </source>
</evidence>
<organism evidence="14 15">
    <name type="scientific">Hyalella azteca</name>
    <name type="common">Amphipod</name>
    <dbReference type="NCBI Taxonomy" id="294128"/>
    <lineage>
        <taxon>Eukaryota</taxon>
        <taxon>Metazoa</taxon>
        <taxon>Ecdysozoa</taxon>
        <taxon>Arthropoda</taxon>
        <taxon>Crustacea</taxon>
        <taxon>Multicrustacea</taxon>
        <taxon>Malacostraca</taxon>
        <taxon>Eumalacostraca</taxon>
        <taxon>Peracarida</taxon>
        <taxon>Amphipoda</taxon>
        <taxon>Senticaudata</taxon>
        <taxon>Talitrida</taxon>
        <taxon>Talitroidea</taxon>
        <taxon>Hyalellidae</taxon>
        <taxon>Hyalella</taxon>
    </lineage>
</organism>
<sequence length="390" mass="43011">MKISTILEIIFPIMQIFAWGFFVSGSFGHGPVLVRSEGAGVEAGMSLASLQQSASRVQRSDPEQRLERQKLREARREERERSRRQRLERRQHRHQQASTDRPAVDNKRHSRADDIQWMKANLSSLWATVRELQNNQAHLLRSSAGHEPIVTNSLSATGMPGVASPCSPELSAEDCPDDDELQCRLGGDELTCSGRGECCCGQCLCQLPYFGTFCECNSDLCPMHDGVVCSGSGSCSCSSCECDAGFTGPACECPSHDGRCRDQDGGLCNNHGTCHCGRCECFSSYLGELCEQSLYSAGLCEELKPCVLCSALGRPLPQCRTCDLITVELTTELQPSQKLCRMVHSGCLLRYSYEAAEEGQFLVAVPASVIEDFRNCDEQNRNRVSVSRRN</sequence>
<dbReference type="FunFam" id="2.10.25.10:FF:000036">
    <property type="entry name" value="Integrin beta"/>
    <property type="match status" value="1"/>
</dbReference>
<feature type="compositionally biased region" description="Basic and acidic residues" evidence="12">
    <location>
        <begin position="58"/>
        <end position="81"/>
    </location>
</feature>
<evidence type="ECO:0000256" key="10">
    <source>
        <dbReference type="ARBA" id="ARBA00023157"/>
    </source>
</evidence>
<dbReference type="Gene3D" id="2.10.25.10">
    <property type="entry name" value="Laminin"/>
    <property type="match status" value="3"/>
</dbReference>
<keyword evidence="14" id="KW-1185">Reference proteome</keyword>
<dbReference type="AlphaFoldDB" id="A0A8B7NMG9"/>
<evidence type="ECO:0000256" key="8">
    <source>
        <dbReference type="ARBA" id="ARBA00023037"/>
    </source>
</evidence>
<keyword evidence="5" id="KW-0732">Signal</keyword>
<dbReference type="SUPFAM" id="SSF69687">
    <property type="entry name" value="Integrin beta tail domain"/>
    <property type="match status" value="1"/>
</dbReference>
<dbReference type="GO" id="GO:0007229">
    <property type="term" value="P:integrin-mediated signaling pathway"/>
    <property type="evidence" value="ECO:0007669"/>
    <property type="project" value="UniProtKB-KW"/>
</dbReference>
<evidence type="ECO:0000256" key="5">
    <source>
        <dbReference type="ARBA" id="ARBA00022729"/>
    </source>
</evidence>
<comment type="similarity">
    <text evidence="2">Belongs to the integrin beta chain family.</text>
</comment>